<evidence type="ECO:0008006" key="3">
    <source>
        <dbReference type="Google" id="ProtNLM"/>
    </source>
</evidence>
<keyword evidence="2" id="KW-1185">Reference proteome</keyword>
<dbReference type="RefSeq" id="WP_153304300.1">
    <property type="nucleotide sequence ID" value="NZ_FUWR01000001.1"/>
</dbReference>
<proteinExistence type="predicted"/>
<name>A0A1T4KBV6_9BACT</name>
<dbReference type="AlphaFoldDB" id="A0A1T4KBV6"/>
<dbReference type="EMBL" id="FUWR01000001">
    <property type="protein sequence ID" value="SJZ39866.1"/>
    <property type="molecule type" value="Genomic_DNA"/>
</dbReference>
<dbReference type="Proteomes" id="UP000190102">
    <property type="component" value="Unassembled WGS sequence"/>
</dbReference>
<dbReference type="STRING" id="115783.SAMN02745119_00464"/>
<gene>
    <name evidence="1" type="ORF">SAMN02745119_00464</name>
</gene>
<evidence type="ECO:0000313" key="1">
    <source>
        <dbReference type="EMBL" id="SJZ39866.1"/>
    </source>
</evidence>
<organism evidence="1 2">
    <name type="scientific">Trichlorobacter thiogenes</name>
    <dbReference type="NCBI Taxonomy" id="115783"/>
    <lineage>
        <taxon>Bacteria</taxon>
        <taxon>Pseudomonadati</taxon>
        <taxon>Thermodesulfobacteriota</taxon>
        <taxon>Desulfuromonadia</taxon>
        <taxon>Geobacterales</taxon>
        <taxon>Geobacteraceae</taxon>
        <taxon>Trichlorobacter</taxon>
    </lineage>
</organism>
<reference evidence="2" key="1">
    <citation type="submission" date="2017-02" db="EMBL/GenBank/DDBJ databases">
        <authorList>
            <person name="Varghese N."/>
            <person name="Submissions S."/>
        </authorList>
    </citation>
    <scope>NUCLEOTIDE SEQUENCE [LARGE SCALE GENOMIC DNA]</scope>
    <source>
        <strain evidence="2">ATCC BAA-34</strain>
    </source>
</reference>
<sequence>MRTGNGLEVDLLIEPSAGQMVPVEIKLTKTRTPQQARTLTSFRELFAELGPAPGCCCR</sequence>
<accession>A0A1T4KBV6</accession>
<evidence type="ECO:0000313" key="2">
    <source>
        <dbReference type="Proteomes" id="UP000190102"/>
    </source>
</evidence>
<protein>
    <recommendedName>
        <fullName evidence="3">DUF4143 domain-containing protein</fullName>
    </recommendedName>
</protein>